<dbReference type="InterPro" id="IPR032675">
    <property type="entry name" value="LRR_dom_sf"/>
</dbReference>
<keyword evidence="3" id="KW-0677">Repeat</keyword>
<keyword evidence="1" id="KW-0433">Leucine-rich repeat</keyword>
<name>A0A8W8NVX7_MAGGI</name>
<evidence type="ECO:0000256" key="4">
    <source>
        <dbReference type="SAM" id="SignalP"/>
    </source>
</evidence>
<evidence type="ECO:0000313" key="6">
    <source>
        <dbReference type="EnsemblMetazoa" id="G6998.2:cds"/>
    </source>
</evidence>
<dbReference type="PROSITE" id="PS51450">
    <property type="entry name" value="LRR"/>
    <property type="match status" value="9"/>
</dbReference>
<proteinExistence type="predicted"/>
<organism evidence="6 7">
    <name type="scientific">Magallana gigas</name>
    <name type="common">Pacific oyster</name>
    <name type="synonym">Crassostrea gigas</name>
    <dbReference type="NCBI Taxonomy" id="29159"/>
    <lineage>
        <taxon>Eukaryota</taxon>
        <taxon>Metazoa</taxon>
        <taxon>Spiralia</taxon>
        <taxon>Lophotrochozoa</taxon>
        <taxon>Mollusca</taxon>
        <taxon>Bivalvia</taxon>
        <taxon>Autobranchia</taxon>
        <taxon>Pteriomorphia</taxon>
        <taxon>Ostreida</taxon>
        <taxon>Ostreoidea</taxon>
        <taxon>Ostreidae</taxon>
        <taxon>Magallana</taxon>
    </lineage>
</organism>
<evidence type="ECO:0000256" key="3">
    <source>
        <dbReference type="ARBA" id="ARBA00022737"/>
    </source>
</evidence>
<dbReference type="InterPro" id="IPR001611">
    <property type="entry name" value="Leu-rich_rpt"/>
</dbReference>
<sequence>MNGLYLFCVGVVVLGLASRGCGYSTYPRRYNRDSVWGTCPQHCRCMTLNSRGTRGLLDTWGEEQVSEKTLKYFSGGINDEAARNGRSMVCQGLRTLPDPIPADISKLTIFGDSSGSGQGKTDVIEDTRIKTLERRSFRGNMRLKEITMSGNNLGILYPYVFYHLRDLKILNLPNNNIRHMSAAAFHGLFSLHELNLSDNMIRFLPTPVFNYLRELRSVNLNGNKIRAIQRNMFRALGKLEKLDLSRNNITDMYDDTFRYNSELTELYLSGNRLWKLRPEWFQTLPKLKSLSLRGNMIKTVEPNTFTNLPNLKELLLSANMLQTLKDGAFKNLKSLDILDVSTNDLTTVPTSCFEDLQSLHELYLGKNKLSIIRNGTFSFGGNLKRLDLSGNLIDTVEREALYPINQVHTLDFSKNKIRVLTKDFINGLHNLQDLNLADNFIEDIEESAFIGAVKLSQLNLKSNNLSSIGQKTFEPLTILKSLDLGHNKISNIHPSGLSTLRNLRSLNINDNRLPKLEGNMFLSLFKLLELDVSNNRINELSNNSFVGLHNLEDLDLESNNIHTIAPETFRSLPRIVTLDLKGNKLISFNFSVISELPYLSMVDLSENKLFNIQIGNDVKLRLTELSLSKNNLKELSERIKRIMSSSSLLLLDGNPWTCNCKAKWLKDPMLSRQIRVHSSNDIICKSPNKLHGKKLFDLTDKDLSCQTTKDRNSTALQMCEASTFVKKRWYTPRSVRKALLSRHATIVDDKGAPIVNGIMVSEDWVLTIGTRANDILQSTNPNSVRVKVGRTKGYRNIVRTFVHPLLQYGSEFNVALLRLRYHRRSPDQSCIISSKQYSVLTSIFKHIIVTTRMTGKTGKFAKLKPRKGRISKPCSQKNLICATIKRPKRPLMLMEGSPMYLGHNGDYRLAGIGVNVPAVKDYKYDFIPLWSVSNWVQDVLDEYNAKCHFNSRGVDVCEELSLPTLKDMEDRIRRPEQH</sequence>
<dbReference type="GO" id="GO:0005886">
    <property type="term" value="C:plasma membrane"/>
    <property type="evidence" value="ECO:0007669"/>
    <property type="project" value="TreeGrafter"/>
</dbReference>
<evidence type="ECO:0000259" key="5">
    <source>
        <dbReference type="SMART" id="SM00082"/>
    </source>
</evidence>
<dbReference type="Gene3D" id="3.80.10.10">
    <property type="entry name" value="Ribonuclease Inhibitor"/>
    <property type="match status" value="4"/>
</dbReference>
<keyword evidence="7" id="KW-1185">Reference proteome</keyword>
<accession>A0A8W8NVX7</accession>
<dbReference type="SUPFAM" id="SSF50494">
    <property type="entry name" value="Trypsin-like serine proteases"/>
    <property type="match status" value="1"/>
</dbReference>
<dbReference type="EnsemblMetazoa" id="G6998.5">
    <property type="protein sequence ID" value="G6998.5:cds"/>
    <property type="gene ID" value="G6998"/>
</dbReference>
<dbReference type="InterPro" id="IPR003591">
    <property type="entry name" value="Leu-rich_rpt_typical-subtyp"/>
</dbReference>
<dbReference type="SUPFAM" id="SSF52058">
    <property type="entry name" value="L domain-like"/>
    <property type="match status" value="1"/>
</dbReference>
<dbReference type="SMART" id="SM00082">
    <property type="entry name" value="LRRCT"/>
    <property type="match status" value="1"/>
</dbReference>
<dbReference type="EnsemblMetazoa" id="G6998.1">
    <property type="protein sequence ID" value="G6998.1:cds"/>
    <property type="gene ID" value="G6998"/>
</dbReference>
<evidence type="ECO:0000256" key="1">
    <source>
        <dbReference type="ARBA" id="ARBA00022614"/>
    </source>
</evidence>
<dbReference type="OMA" id="LICATIK"/>
<dbReference type="SMART" id="SM00365">
    <property type="entry name" value="LRR_SD22"/>
    <property type="match status" value="9"/>
</dbReference>
<feature type="domain" description="LRRCT" evidence="5">
    <location>
        <begin position="654"/>
        <end position="706"/>
    </location>
</feature>
<dbReference type="OrthoDB" id="676979at2759"/>
<dbReference type="PANTHER" id="PTHR24369">
    <property type="entry name" value="ANTIGEN BSP, PUTATIVE-RELATED"/>
    <property type="match status" value="1"/>
</dbReference>
<reference evidence="6" key="1">
    <citation type="submission" date="2022-08" db="UniProtKB">
        <authorList>
            <consortium name="EnsemblMetazoa"/>
        </authorList>
    </citation>
    <scope>IDENTIFICATION</scope>
    <source>
        <strain evidence="6">05x7-T-G4-1.051#20</strain>
    </source>
</reference>
<dbReference type="SMART" id="SM00369">
    <property type="entry name" value="LRR_TYP"/>
    <property type="match status" value="16"/>
</dbReference>
<evidence type="ECO:0000256" key="2">
    <source>
        <dbReference type="ARBA" id="ARBA00022729"/>
    </source>
</evidence>
<dbReference type="EnsemblMetazoa" id="G6998.2">
    <property type="protein sequence ID" value="G6998.2:cds"/>
    <property type="gene ID" value="G6998"/>
</dbReference>
<dbReference type="InterPro" id="IPR050541">
    <property type="entry name" value="LRR_TM_domain-containing"/>
</dbReference>
<keyword evidence="2 4" id="KW-0732">Signal</keyword>
<feature type="chain" id="PRO_5042432212" description="LRRCT domain-containing protein" evidence="4">
    <location>
        <begin position="23"/>
        <end position="978"/>
    </location>
</feature>
<dbReference type="AlphaFoldDB" id="A0A8W8NVX7"/>
<feature type="signal peptide" evidence="4">
    <location>
        <begin position="1"/>
        <end position="22"/>
    </location>
</feature>
<dbReference type="PANTHER" id="PTHR24369:SF210">
    <property type="entry name" value="CHAOPTIN-RELATED"/>
    <property type="match status" value="1"/>
</dbReference>
<dbReference type="EnsemblMetazoa" id="G6998.4">
    <property type="protein sequence ID" value="G6998.4:cds"/>
    <property type="gene ID" value="G6998"/>
</dbReference>
<dbReference type="Pfam" id="PF13855">
    <property type="entry name" value="LRR_8"/>
    <property type="match status" value="5"/>
</dbReference>
<protein>
    <recommendedName>
        <fullName evidence="5">LRRCT domain-containing protein</fullName>
    </recommendedName>
</protein>
<dbReference type="FunFam" id="3.80.10.10:FF:001164">
    <property type="entry name" value="GH01279p"/>
    <property type="match status" value="2"/>
</dbReference>
<dbReference type="InterPro" id="IPR000483">
    <property type="entry name" value="Cys-rich_flank_reg_C"/>
</dbReference>
<dbReference type="InterPro" id="IPR009003">
    <property type="entry name" value="Peptidase_S1_PA"/>
</dbReference>
<evidence type="ECO:0000313" key="7">
    <source>
        <dbReference type="Proteomes" id="UP000005408"/>
    </source>
</evidence>
<dbReference type="Proteomes" id="UP000005408">
    <property type="component" value="Unassembled WGS sequence"/>
</dbReference>
<dbReference type="SUPFAM" id="SSF52047">
    <property type="entry name" value="RNI-like"/>
    <property type="match status" value="1"/>
</dbReference>